<feature type="compositionally biased region" description="Polar residues" evidence="3">
    <location>
        <begin position="287"/>
        <end position="300"/>
    </location>
</feature>
<keyword evidence="6" id="KW-1185">Reference proteome</keyword>
<feature type="compositionally biased region" description="Polar residues" evidence="3">
    <location>
        <begin position="82"/>
        <end position="91"/>
    </location>
</feature>
<proteinExistence type="predicted"/>
<gene>
    <name evidence="5" type="primary">HaOG208680</name>
    <name evidence="5" type="ORF">B5X24_HaOG208680</name>
</gene>
<feature type="domain" description="CCDC92/74 N-terminal" evidence="4">
    <location>
        <begin position="37"/>
        <end position="90"/>
    </location>
</feature>
<feature type="compositionally biased region" description="Basic residues" evidence="3">
    <location>
        <begin position="319"/>
        <end position="332"/>
    </location>
</feature>
<dbReference type="InterPro" id="IPR039496">
    <property type="entry name" value="CCDC92/74_N"/>
</dbReference>
<dbReference type="OrthoDB" id="2155209at2759"/>
<evidence type="ECO:0000259" key="4">
    <source>
        <dbReference type="Pfam" id="PF14916"/>
    </source>
</evidence>
<feature type="region of interest" description="Disordered" evidence="3">
    <location>
        <begin position="242"/>
        <end position="332"/>
    </location>
</feature>
<dbReference type="InterPro" id="IPR040370">
    <property type="entry name" value="CCDC74A/CCDC74B/CCDC92"/>
</dbReference>
<feature type="coiled-coil region" evidence="2">
    <location>
        <begin position="167"/>
        <end position="201"/>
    </location>
</feature>
<evidence type="ECO:0000256" key="1">
    <source>
        <dbReference type="ARBA" id="ARBA00023054"/>
    </source>
</evidence>
<reference evidence="5 6" key="1">
    <citation type="journal article" date="2017" name="BMC Biol.">
        <title>Genomic innovations, transcriptional plasticity and gene loss underlying the evolution and divergence of two highly polyphagous and invasive Helicoverpa pest species.</title>
        <authorList>
            <person name="Pearce S.L."/>
            <person name="Clarke D.F."/>
            <person name="East P.D."/>
            <person name="Elfekih S."/>
            <person name="Gordon K.H."/>
            <person name="Jermiin L.S."/>
            <person name="McGaughran A."/>
            <person name="Oakeshott J.G."/>
            <person name="Papanikolaou A."/>
            <person name="Perera O.P."/>
            <person name="Rane R.V."/>
            <person name="Richards S."/>
            <person name="Tay W.T."/>
            <person name="Walsh T.K."/>
            <person name="Anderson A."/>
            <person name="Anderson C.J."/>
            <person name="Asgari S."/>
            <person name="Board P.G."/>
            <person name="Bretschneider A."/>
            <person name="Campbell P.M."/>
            <person name="Chertemps T."/>
            <person name="Christeller J.T."/>
            <person name="Coppin C.W."/>
            <person name="Downes S.J."/>
            <person name="Duan G."/>
            <person name="Farnsworth C.A."/>
            <person name="Good R.T."/>
            <person name="Han L.B."/>
            <person name="Han Y.C."/>
            <person name="Hatje K."/>
            <person name="Horne I."/>
            <person name="Huang Y.P."/>
            <person name="Hughes D.S."/>
            <person name="Jacquin-Joly E."/>
            <person name="James W."/>
            <person name="Jhangiani S."/>
            <person name="Kollmar M."/>
            <person name="Kuwar S.S."/>
            <person name="Li S."/>
            <person name="Liu N.Y."/>
            <person name="Maibeche M.T."/>
            <person name="Miller J.R."/>
            <person name="Montagne N."/>
            <person name="Perry T."/>
            <person name="Qu J."/>
            <person name="Song S.V."/>
            <person name="Sutton G.G."/>
            <person name="Vogel H."/>
            <person name="Walenz B.P."/>
            <person name="Xu W."/>
            <person name="Zhang H.J."/>
            <person name="Zou Z."/>
            <person name="Batterham P."/>
            <person name="Edwards O.R."/>
            <person name="Feyereisen R."/>
            <person name="Gibbs R.A."/>
            <person name="Heckel D.G."/>
            <person name="McGrath A."/>
            <person name="Robin C."/>
            <person name="Scherer S.E."/>
            <person name="Worley K.C."/>
            <person name="Wu Y.D."/>
        </authorList>
    </citation>
    <scope>NUCLEOTIDE SEQUENCE [LARGE SCALE GENOMIC DNA]</scope>
    <source>
        <strain evidence="5">Harm_GR_Male_#8</strain>
        <tissue evidence="5">Whole organism</tissue>
    </source>
</reference>
<accession>A0A2W1BJL0</accession>
<dbReference type="Proteomes" id="UP000249218">
    <property type="component" value="Unassembled WGS sequence"/>
</dbReference>
<feature type="compositionally biased region" description="Polar residues" evidence="3">
    <location>
        <begin position="259"/>
        <end position="273"/>
    </location>
</feature>
<evidence type="ECO:0000256" key="3">
    <source>
        <dbReference type="SAM" id="MobiDB-lite"/>
    </source>
</evidence>
<name>A0A2W1BJL0_HELAM</name>
<evidence type="ECO:0000313" key="5">
    <source>
        <dbReference type="EMBL" id="PZC73885.1"/>
    </source>
</evidence>
<protein>
    <recommendedName>
        <fullName evidence="4">CCDC92/74 N-terminal domain-containing protein</fullName>
    </recommendedName>
</protein>
<feature type="region of interest" description="Disordered" evidence="3">
    <location>
        <begin position="80"/>
        <end position="103"/>
    </location>
</feature>
<dbReference type="PANTHER" id="PTHR14882:SF5">
    <property type="entry name" value="COILED-COIL DOMAIN CONTAINING 74A"/>
    <property type="match status" value="1"/>
</dbReference>
<dbReference type="PANTHER" id="PTHR14882">
    <property type="entry name" value="COILED-COIL DOMAIN-CONTAINING 74A"/>
    <property type="match status" value="1"/>
</dbReference>
<keyword evidence="1 2" id="KW-0175">Coiled coil</keyword>
<dbReference type="AlphaFoldDB" id="A0A2W1BJL0"/>
<evidence type="ECO:0000313" key="6">
    <source>
        <dbReference type="Proteomes" id="UP000249218"/>
    </source>
</evidence>
<dbReference type="Pfam" id="PF14916">
    <property type="entry name" value="CCDC92"/>
    <property type="match status" value="1"/>
</dbReference>
<sequence>MASKVLVPAAPFTKLQVSKSPPEPSSGGFIIGGDPVARVAHLEHSVRFLQEQHRLMLNGLHSEIEALRERNRDLQFQLIFNKESSPKTSSPAAEENTENNETKLKREVTRLEQEATAARAEAKAAEARACQLQLLVDAQTEKLRALEVSQCASCGSEGATGASQESRAELRARLGEAERLVRRLRADAERQRRELQCMKNSLHASLRASGLDAYGYQNNYHFPPVHTPDFWREPLREEFNMVGSRGRSTRRPLTLPELSGQQMHRSTVYANNHTRPRANGYDKNKKAQSVNGEAATTSPKTPEEPSVSGASCGAPAPRARARRQPRRHADHT</sequence>
<evidence type="ECO:0000256" key="2">
    <source>
        <dbReference type="SAM" id="Coils"/>
    </source>
</evidence>
<organism evidence="5 6">
    <name type="scientific">Helicoverpa armigera</name>
    <name type="common">Cotton bollworm</name>
    <name type="synonym">Heliothis armigera</name>
    <dbReference type="NCBI Taxonomy" id="29058"/>
    <lineage>
        <taxon>Eukaryota</taxon>
        <taxon>Metazoa</taxon>
        <taxon>Ecdysozoa</taxon>
        <taxon>Arthropoda</taxon>
        <taxon>Hexapoda</taxon>
        <taxon>Insecta</taxon>
        <taxon>Pterygota</taxon>
        <taxon>Neoptera</taxon>
        <taxon>Endopterygota</taxon>
        <taxon>Lepidoptera</taxon>
        <taxon>Glossata</taxon>
        <taxon>Ditrysia</taxon>
        <taxon>Noctuoidea</taxon>
        <taxon>Noctuidae</taxon>
        <taxon>Heliothinae</taxon>
        <taxon>Helicoverpa</taxon>
    </lineage>
</organism>
<dbReference type="EMBL" id="KZ150080">
    <property type="protein sequence ID" value="PZC73885.1"/>
    <property type="molecule type" value="Genomic_DNA"/>
</dbReference>